<reference evidence="5 6" key="1">
    <citation type="submission" date="2019-08" db="EMBL/GenBank/DDBJ databases">
        <authorList>
            <person name="Kuhnert P."/>
        </authorList>
    </citation>
    <scope>NUCLEOTIDE SEQUENCE [LARGE SCALE GENOMIC DNA]</scope>
    <source>
        <strain evidence="5 6">B36.5</strain>
    </source>
</reference>
<protein>
    <submittedName>
        <fullName evidence="5">ABC transporter ATP-binding protein</fullName>
    </submittedName>
</protein>
<dbReference type="CDD" id="cd03257">
    <property type="entry name" value="ABC_NikE_OppD_transporters"/>
    <property type="match status" value="1"/>
</dbReference>
<dbReference type="GO" id="GO:0015833">
    <property type="term" value="P:peptide transport"/>
    <property type="evidence" value="ECO:0007669"/>
    <property type="project" value="InterPro"/>
</dbReference>
<evidence type="ECO:0000313" key="5">
    <source>
        <dbReference type="EMBL" id="QEJ97523.1"/>
    </source>
</evidence>
<evidence type="ECO:0000256" key="1">
    <source>
        <dbReference type="ARBA" id="ARBA00022448"/>
    </source>
</evidence>
<dbReference type="GO" id="GO:0005524">
    <property type="term" value="F:ATP binding"/>
    <property type="evidence" value="ECO:0007669"/>
    <property type="project" value="UniProtKB-KW"/>
</dbReference>
<dbReference type="EMBL" id="CP042817">
    <property type="protein sequence ID" value="QEJ97523.1"/>
    <property type="molecule type" value="Genomic_DNA"/>
</dbReference>
<evidence type="ECO:0000313" key="6">
    <source>
        <dbReference type="Proteomes" id="UP000323594"/>
    </source>
</evidence>
<dbReference type="NCBIfam" id="TIGR01727">
    <property type="entry name" value="oligo_HPY"/>
    <property type="match status" value="1"/>
</dbReference>
<name>A0AAE6ISN8_TREPH</name>
<dbReference type="SMART" id="SM00382">
    <property type="entry name" value="AAA"/>
    <property type="match status" value="1"/>
</dbReference>
<dbReference type="PANTHER" id="PTHR43067:SF3">
    <property type="entry name" value="MALTOSE ABC TRANSPORTER, ATP-BINDING PROTEIN"/>
    <property type="match status" value="1"/>
</dbReference>
<evidence type="ECO:0000259" key="4">
    <source>
        <dbReference type="PROSITE" id="PS50893"/>
    </source>
</evidence>
<organism evidence="5 6">
    <name type="scientific">Treponema phagedenis</name>
    <dbReference type="NCBI Taxonomy" id="162"/>
    <lineage>
        <taxon>Bacteria</taxon>
        <taxon>Pseudomonadati</taxon>
        <taxon>Spirochaetota</taxon>
        <taxon>Spirochaetia</taxon>
        <taxon>Spirochaetales</taxon>
        <taxon>Treponemataceae</taxon>
        <taxon>Treponema</taxon>
    </lineage>
</organism>
<dbReference type="Pfam" id="PF08352">
    <property type="entry name" value="oligo_HPY"/>
    <property type="match status" value="1"/>
</dbReference>
<dbReference type="RefSeq" id="WP_002699863.1">
    <property type="nucleotide sequence ID" value="NZ_CP027018.1"/>
</dbReference>
<dbReference type="PANTHER" id="PTHR43067">
    <property type="entry name" value="OLIGOPEPTIDE/DIPEPTIDE ABC TRANSPORTER, ATPASE SUBUNIT"/>
    <property type="match status" value="1"/>
</dbReference>
<dbReference type="FunFam" id="3.40.50.300:FF:000016">
    <property type="entry name" value="Oligopeptide ABC transporter ATP-binding component"/>
    <property type="match status" value="1"/>
</dbReference>
<dbReference type="PROSITE" id="PS00211">
    <property type="entry name" value="ABC_TRANSPORTER_1"/>
    <property type="match status" value="1"/>
</dbReference>
<dbReference type="InterPro" id="IPR003439">
    <property type="entry name" value="ABC_transporter-like_ATP-bd"/>
</dbReference>
<keyword evidence="2" id="KW-0547">Nucleotide-binding</keyword>
<dbReference type="AlphaFoldDB" id="A0AAE6ISN8"/>
<keyword evidence="1" id="KW-0813">Transport</keyword>
<dbReference type="Proteomes" id="UP000323594">
    <property type="component" value="Chromosome"/>
</dbReference>
<dbReference type="Pfam" id="PF00005">
    <property type="entry name" value="ABC_tran"/>
    <property type="match status" value="1"/>
</dbReference>
<dbReference type="InterPro" id="IPR027417">
    <property type="entry name" value="P-loop_NTPase"/>
</dbReference>
<proteinExistence type="predicted"/>
<feature type="domain" description="ABC transporter" evidence="4">
    <location>
        <begin position="10"/>
        <end position="260"/>
    </location>
</feature>
<accession>A0AAE6ISN8</accession>
<dbReference type="InterPro" id="IPR013563">
    <property type="entry name" value="Oligopep_ABC_C"/>
</dbReference>
<dbReference type="InterPro" id="IPR017871">
    <property type="entry name" value="ABC_transporter-like_CS"/>
</dbReference>
<sequence length="328" mass="36872">MEKTEREPILKVKNLRLYYYTSKGVVKALDNISFDLHEGETLGLVGESGCGKTTTGTALLNMPTPPGRIEPGSEIIIGGRNIVELSDKETRKNVRWEQIAMVFQGAMNSLTPVYTIKKQMLETLREHKPMDEKQALELMEQYLTHVGLSPEVLNRYPHELSGGMKQRVVIASGLFLQPKVVILDEPTTALDVIMQAQIMNLLKTLKQQFNLSFIFITHDLALEAEISDRICVMYAGKIAELGTNAQIYGAQGPMHPYTQKLLQATPLLHKKTDELSYIPGTPPDLISPPTGCRFHPRCHCVMDKCKEEEPPLIEIEPSHHVACWRCIK</sequence>
<keyword evidence="3 5" id="KW-0067">ATP-binding</keyword>
<gene>
    <name evidence="5" type="ORF">FUT82_05580</name>
</gene>
<dbReference type="Gene3D" id="3.40.50.300">
    <property type="entry name" value="P-loop containing nucleotide triphosphate hydrolases"/>
    <property type="match status" value="1"/>
</dbReference>
<dbReference type="InterPro" id="IPR003593">
    <property type="entry name" value="AAA+_ATPase"/>
</dbReference>
<dbReference type="GO" id="GO:0016887">
    <property type="term" value="F:ATP hydrolysis activity"/>
    <property type="evidence" value="ECO:0007669"/>
    <property type="project" value="InterPro"/>
</dbReference>
<dbReference type="PROSITE" id="PS50893">
    <property type="entry name" value="ABC_TRANSPORTER_2"/>
    <property type="match status" value="1"/>
</dbReference>
<evidence type="ECO:0000256" key="3">
    <source>
        <dbReference type="ARBA" id="ARBA00022840"/>
    </source>
</evidence>
<dbReference type="GeneID" id="57752467"/>
<evidence type="ECO:0000256" key="2">
    <source>
        <dbReference type="ARBA" id="ARBA00022741"/>
    </source>
</evidence>
<dbReference type="SUPFAM" id="SSF52540">
    <property type="entry name" value="P-loop containing nucleoside triphosphate hydrolases"/>
    <property type="match status" value="1"/>
</dbReference>